<evidence type="ECO:0000313" key="3">
    <source>
        <dbReference type="Proteomes" id="UP000663829"/>
    </source>
</evidence>
<reference evidence="1" key="1">
    <citation type="submission" date="2021-02" db="EMBL/GenBank/DDBJ databases">
        <authorList>
            <person name="Nowell W R."/>
        </authorList>
    </citation>
    <scope>NUCLEOTIDE SEQUENCE</scope>
</reference>
<dbReference type="EMBL" id="CAJNOQ010025685">
    <property type="protein sequence ID" value="CAF1539491.1"/>
    <property type="molecule type" value="Genomic_DNA"/>
</dbReference>
<protein>
    <submittedName>
        <fullName evidence="1">Uncharacterized protein</fullName>
    </submittedName>
</protein>
<dbReference type="Proteomes" id="UP000681722">
    <property type="component" value="Unassembled WGS sequence"/>
</dbReference>
<feature type="non-terminal residue" evidence="1">
    <location>
        <position position="1"/>
    </location>
</feature>
<proteinExistence type="predicted"/>
<dbReference type="Proteomes" id="UP000663829">
    <property type="component" value="Unassembled WGS sequence"/>
</dbReference>
<accession>A0A815W5W2</accession>
<comment type="caution">
    <text evidence="1">The sequence shown here is derived from an EMBL/GenBank/DDBJ whole genome shotgun (WGS) entry which is preliminary data.</text>
</comment>
<dbReference type="OrthoDB" id="10147629at2759"/>
<keyword evidence="3" id="KW-1185">Reference proteome</keyword>
<dbReference type="AlphaFoldDB" id="A0A815W5W2"/>
<gene>
    <name evidence="1" type="ORF">GPM918_LOCUS38545</name>
    <name evidence="2" type="ORF">SRO942_LOCUS39370</name>
</gene>
<dbReference type="EMBL" id="CAJOBC010091306">
    <property type="protein sequence ID" value="CAF4399630.1"/>
    <property type="molecule type" value="Genomic_DNA"/>
</dbReference>
<evidence type="ECO:0000313" key="1">
    <source>
        <dbReference type="EMBL" id="CAF1539491.1"/>
    </source>
</evidence>
<name>A0A815W5W2_9BILA</name>
<sequence length="127" mass="14361">MQAPALQLSAFGQGSLSASTCWFVDYSTASDISNTFLEPISASRNTVNNSYKWTRDYRIQSIFENVSDSNIYTGFHRICSRLENGAIGSISSLDNPKTRLLESFMNRLRVPMSSLDYFDYNKQFDAV</sequence>
<organism evidence="1 3">
    <name type="scientific">Didymodactylos carnosus</name>
    <dbReference type="NCBI Taxonomy" id="1234261"/>
    <lineage>
        <taxon>Eukaryota</taxon>
        <taxon>Metazoa</taxon>
        <taxon>Spiralia</taxon>
        <taxon>Gnathifera</taxon>
        <taxon>Rotifera</taxon>
        <taxon>Eurotatoria</taxon>
        <taxon>Bdelloidea</taxon>
        <taxon>Philodinida</taxon>
        <taxon>Philodinidae</taxon>
        <taxon>Didymodactylos</taxon>
    </lineage>
</organism>
<evidence type="ECO:0000313" key="2">
    <source>
        <dbReference type="EMBL" id="CAF4399630.1"/>
    </source>
</evidence>